<evidence type="ECO:0000313" key="2">
    <source>
        <dbReference type="EMBL" id="KPA42277.1"/>
    </source>
</evidence>
<feature type="region of interest" description="Disordered" evidence="1">
    <location>
        <begin position="1"/>
        <end position="44"/>
    </location>
</feature>
<proteinExistence type="predicted"/>
<reference evidence="2 3" key="1">
    <citation type="submission" date="2015-04" db="EMBL/GenBank/DDBJ databases">
        <title>The draft genome sequence of Fusarium langsethiae, a T-2/HT-2 mycotoxin producer.</title>
        <authorList>
            <person name="Lysoe E."/>
            <person name="Divon H.H."/>
            <person name="Terzi V."/>
            <person name="Orru L."/>
            <person name="Lamontanara A."/>
            <person name="Kolseth A.-K."/>
            <person name="Frandsen R.J."/>
            <person name="Nielsen K."/>
            <person name="Thrane U."/>
        </authorList>
    </citation>
    <scope>NUCLEOTIDE SEQUENCE [LARGE SCALE GENOMIC DNA]</scope>
    <source>
        <strain evidence="2 3">Fl201059</strain>
    </source>
</reference>
<protein>
    <submittedName>
        <fullName evidence="2">Uncharacterized protein</fullName>
    </submittedName>
</protein>
<keyword evidence="3" id="KW-1185">Reference proteome</keyword>
<feature type="compositionally biased region" description="Polar residues" evidence="1">
    <location>
        <begin position="1"/>
        <end position="19"/>
    </location>
</feature>
<evidence type="ECO:0000313" key="3">
    <source>
        <dbReference type="Proteomes" id="UP000037904"/>
    </source>
</evidence>
<accession>A0A0N0V762</accession>
<comment type="caution">
    <text evidence="2">The sequence shown here is derived from an EMBL/GenBank/DDBJ whole genome shotgun (WGS) entry which is preliminary data.</text>
</comment>
<organism evidence="2 3">
    <name type="scientific">Fusarium langsethiae</name>
    <dbReference type="NCBI Taxonomy" id="179993"/>
    <lineage>
        <taxon>Eukaryota</taxon>
        <taxon>Fungi</taxon>
        <taxon>Dikarya</taxon>
        <taxon>Ascomycota</taxon>
        <taxon>Pezizomycotina</taxon>
        <taxon>Sordariomycetes</taxon>
        <taxon>Hypocreomycetidae</taxon>
        <taxon>Hypocreales</taxon>
        <taxon>Nectriaceae</taxon>
        <taxon>Fusarium</taxon>
    </lineage>
</organism>
<gene>
    <name evidence="2" type="ORF">FLAG1_04844</name>
</gene>
<sequence length="67" mass="7222">MGPETGNQQNSNSLFSGSVQRGPPARNNNVVDLYESDGMDSQGQKLATEADISGVFGEEEVEDIYLQ</sequence>
<name>A0A0N0V762_FUSLA</name>
<dbReference type="AlphaFoldDB" id="A0A0N0V762"/>
<evidence type="ECO:0000256" key="1">
    <source>
        <dbReference type="SAM" id="MobiDB-lite"/>
    </source>
</evidence>
<dbReference type="Proteomes" id="UP000037904">
    <property type="component" value="Unassembled WGS sequence"/>
</dbReference>
<dbReference type="EMBL" id="JXCE01000070">
    <property type="protein sequence ID" value="KPA42277.1"/>
    <property type="molecule type" value="Genomic_DNA"/>
</dbReference>